<dbReference type="CDD" id="cd00033">
    <property type="entry name" value="CCP"/>
    <property type="match status" value="1"/>
</dbReference>
<dbReference type="InterPro" id="IPR035976">
    <property type="entry name" value="Sushi/SCR/CCP_sf"/>
</dbReference>
<dbReference type="PRINTS" id="PR01705">
    <property type="entry name" value="TSP1REPEAT"/>
</dbReference>
<reference evidence="28" key="2">
    <citation type="submission" date="2025-09" db="UniProtKB">
        <authorList>
            <consortium name="Ensembl"/>
        </authorList>
    </citation>
    <scope>IDENTIFICATION</scope>
</reference>
<evidence type="ECO:0000256" key="14">
    <source>
        <dbReference type="ARBA" id="ARBA00023058"/>
    </source>
</evidence>
<dbReference type="FunFam" id="4.10.400.10:FF:000099">
    <property type="entry name" value="Complement component C7"/>
    <property type="match status" value="1"/>
</dbReference>
<keyword evidence="7" id="KW-0399">Innate immunity</keyword>
<dbReference type="PROSITE" id="PS50068">
    <property type="entry name" value="LDLRA_2"/>
    <property type="match status" value="1"/>
</dbReference>
<keyword evidence="17" id="KW-0325">Glycoprotein</keyword>
<dbReference type="InterPro" id="IPR048827">
    <property type="entry name" value="C7_FIM2_N"/>
</dbReference>
<dbReference type="InterPro" id="IPR020863">
    <property type="entry name" value="MACPF_CS"/>
</dbReference>
<feature type="chain" id="PRO_5034739684" description="Complement component C7" evidence="25">
    <location>
        <begin position="19"/>
        <end position="851"/>
    </location>
</feature>
<feature type="disulfide bond" evidence="22">
    <location>
        <begin position="89"/>
        <end position="107"/>
    </location>
</feature>
<evidence type="ECO:0000256" key="8">
    <source>
        <dbReference type="ARBA" id="ARBA00022659"/>
    </source>
</evidence>
<evidence type="ECO:0000256" key="22">
    <source>
        <dbReference type="PROSITE-ProRule" id="PRU00124"/>
    </source>
</evidence>
<feature type="disulfide bond" evidence="23">
    <location>
        <begin position="588"/>
        <end position="615"/>
    </location>
</feature>
<comment type="subcellular location">
    <subcellularLocation>
        <location evidence="2">Secreted</location>
    </subcellularLocation>
    <subcellularLocation>
        <location evidence="1">Target cell membrane</location>
    </subcellularLocation>
</comment>
<evidence type="ECO:0000256" key="6">
    <source>
        <dbReference type="ARBA" id="ARBA00022537"/>
    </source>
</evidence>
<dbReference type="Pfam" id="PF01823">
    <property type="entry name" value="MACPF"/>
    <property type="match status" value="1"/>
</dbReference>
<dbReference type="InterPro" id="IPR001862">
    <property type="entry name" value="MAC_perforin"/>
</dbReference>
<dbReference type="Pfam" id="PF00090">
    <property type="entry name" value="TSP_1"/>
    <property type="match status" value="2"/>
</dbReference>
<reference evidence="28" key="1">
    <citation type="submission" date="2025-08" db="UniProtKB">
        <authorList>
            <consortium name="Ensembl"/>
        </authorList>
    </citation>
    <scope>IDENTIFICATION</scope>
</reference>
<evidence type="ECO:0000313" key="28">
    <source>
        <dbReference type="Ensembl" id="ENSVKKP00000014508.1"/>
    </source>
</evidence>
<dbReference type="GO" id="GO:0031640">
    <property type="term" value="P:killing of cells of another organism"/>
    <property type="evidence" value="ECO:0007669"/>
    <property type="project" value="UniProtKB-KW"/>
</dbReference>
<name>A0A8D2KZJ4_VARKO</name>
<evidence type="ECO:0000259" key="27">
    <source>
        <dbReference type="PROSITE" id="PS51412"/>
    </source>
</evidence>
<dbReference type="GO" id="GO:0005576">
    <property type="term" value="C:extracellular region"/>
    <property type="evidence" value="ECO:0007669"/>
    <property type="project" value="UniProtKB-SubCell"/>
</dbReference>
<dbReference type="PANTHER" id="PTHR45742">
    <property type="entry name" value="COMPLEMENT COMPONENT C6"/>
    <property type="match status" value="1"/>
</dbReference>
<dbReference type="SUPFAM" id="SSF57424">
    <property type="entry name" value="LDL receptor-like module"/>
    <property type="match status" value="1"/>
</dbReference>
<accession>A0A8D2KZJ4</accession>
<dbReference type="GO" id="GO:0045087">
    <property type="term" value="P:innate immune response"/>
    <property type="evidence" value="ECO:0007669"/>
    <property type="project" value="UniProtKB-KW"/>
</dbReference>
<dbReference type="Gene3D" id="2.20.100.10">
    <property type="entry name" value="Thrombospondin type-1 (TSP1) repeat"/>
    <property type="match status" value="2"/>
</dbReference>
<evidence type="ECO:0000256" key="18">
    <source>
        <dbReference type="ARBA" id="ARBA00023298"/>
    </source>
</evidence>
<proteinExistence type="inferred from homology"/>
<evidence type="ECO:0000313" key="29">
    <source>
        <dbReference type="Proteomes" id="UP000694545"/>
    </source>
</evidence>
<feature type="signal peptide" evidence="25">
    <location>
        <begin position="1"/>
        <end position="18"/>
    </location>
</feature>
<dbReference type="InterPro" id="IPR000884">
    <property type="entry name" value="TSP1_rpt"/>
</dbReference>
<keyword evidence="12" id="KW-0391">Immunity</keyword>
<evidence type="ECO:0000256" key="19">
    <source>
        <dbReference type="ARBA" id="ARBA00073222"/>
    </source>
</evidence>
<dbReference type="InterPro" id="IPR048825">
    <property type="entry name" value="C7_KAZAL"/>
</dbReference>
<feature type="domain" description="Sushi" evidence="26">
    <location>
        <begin position="558"/>
        <end position="617"/>
    </location>
</feature>
<dbReference type="Proteomes" id="UP000694545">
    <property type="component" value="Unplaced"/>
</dbReference>
<evidence type="ECO:0000256" key="1">
    <source>
        <dbReference type="ARBA" id="ARBA00004175"/>
    </source>
</evidence>
<organism evidence="28 29">
    <name type="scientific">Varanus komodoensis</name>
    <name type="common">Komodo dragon</name>
    <dbReference type="NCBI Taxonomy" id="61221"/>
    <lineage>
        <taxon>Eukaryota</taxon>
        <taxon>Metazoa</taxon>
        <taxon>Chordata</taxon>
        <taxon>Craniata</taxon>
        <taxon>Vertebrata</taxon>
        <taxon>Euteleostomi</taxon>
        <taxon>Lepidosauria</taxon>
        <taxon>Squamata</taxon>
        <taxon>Bifurcata</taxon>
        <taxon>Unidentata</taxon>
        <taxon>Episquamata</taxon>
        <taxon>Toxicofera</taxon>
        <taxon>Anguimorpha</taxon>
        <taxon>Paleoanguimorpha</taxon>
        <taxon>Varanoidea</taxon>
        <taxon>Varanidae</taxon>
        <taxon>Varanus</taxon>
    </lineage>
</organism>
<dbReference type="InterPro" id="IPR003884">
    <property type="entry name" value="FacI_MAC"/>
</dbReference>
<keyword evidence="15" id="KW-0472">Membrane</keyword>
<dbReference type="GO" id="GO:0006958">
    <property type="term" value="P:complement activation, classical pathway"/>
    <property type="evidence" value="ECO:0007669"/>
    <property type="project" value="UniProtKB-KW"/>
</dbReference>
<dbReference type="PRINTS" id="PR00764">
    <property type="entry name" value="COMPLEMENTC9"/>
</dbReference>
<dbReference type="SUPFAM" id="SSF57535">
    <property type="entry name" value="Complement control module/SCR domain"/>
    <property type="match status" value="2"/>
</dbReference>
<evidence type="ECO:0000256" key="12">
    <source>
        <dbReference type="ARBA" id="ARBA00022859"/>
    </source>
</evidence>
<evidence type="ECO:0000256" key="2">
    <source>
        <dbReference type="ARBA" id="ARBA00004613"/>
    </source>
</evidence>
<protein>
    <recommendedName>
        <fullName evidence="19">Complement component C7</fullName>
    </recommendedName>
</protein>
<dbReference type="PROSITE" id="PS50923">
    <property type="entry name" value="SUSHI"/>
    <property type="match status" value="2"/>
</dbReference>
<evidence type="ECO:0000259" key="26">
    <source>
        <dbReference type="PROSITE" id="PS50923"/>
    </source>
</evidence>
<evidence type="ECO:0000256" key="3">
    <source>
        <dbReference type="ARBA" id="ARBA00009214"/>
    </source>
</evidence>
<feature type="domain" description="MACPF" evidence="27">
    <location>
        <begin position="120"/>
        <end position="445"/>
    </location>
</feature>
<dbReference type="FunFam" id="2.20.100.10:FF:000001">
    <property type="entry name" value="semaphorin-5A isoform X1"/>
    <property type="match status" value="1"/>
</dbReference>
<evidence type="ECO:0000256" key="23">
    <source>
        <dbReference type="PROSITE-ProRule" id="PRU00302"/>
    </source>
</evidence>
<keyword evidence="9 25" id="KW-0732">Signal</keyword>
<feature type="domain" description="Sushi" evidence="26">
    <location>
        <begin position="618"/>
        <end position="679"/>
    </location>
</feature>
<keyword evidence="18" id="KW-1053">Target membrane</keyword>
<comment type="subunit">
    <text evidence="21">Monomer or dimer; as a C5b-7 complex it can also form multimeric rosettes. Component of the membrane attack complex (MAC), composed of complement C5b, C6, C7, C8A, C8B, C8G and multiple copies of the pore-forming subunit C9.</text>
</comment>
<dbReference type="Pfam" id="PF18434">
    <property type="entry name" value="Kazal_3"/>
    <property type="match status" value="1"/>
</dbReference>
<feature type="region of interest" description="Disordered" evidence="24">
    <location>
        <begin position="500"/>
        <end position="524"/>
    </location>
</feature>
<keyword evidence="16 23" id="KW-1015">Disulfide bond</keyword>
<evidence type="ECO:0000256" key="24">
    <source>
        <dbReference type="SAM" id="MobiDB-lite"/>
    </source>
</evidence>
<dbReference type="Gene3D" id="3.30.60.30">
    <property type="match status" value="2"/>
</dbReference>
<dbReference type="GO" id="GO:0044218">
    <property type="term" value="C:other organism cell membrane"/>
    <property type="evidence" value="ECO:0007669"/>
    <property type="project" value="UniProtKB-KW"/>
</dbReference>
<evidence type="ECO:0000256" key="17">
    <source>
        <dbReference type="ARBA" id="ARBA00023180"/>
    </source>
</evidence>
<keyword evidence="11" id="KW-0204">Cytolysis</keyword>
<dbReference type="Gene3D" id="2.10.70.10">
    <property type="entry name" value="Complement Module, domain 1"/>
    <property type="match status" value="2"/>
</dbReference>
<keyword evidence="13" id="KW-0180">Complement pathway</keyword>
<comment type="caution">
    <text evidence="23">Lacks conserved residue(s) required for the propagation of feature annotation.</text>
</comment>
<dbReference type="InterPro" id="IPR036383">
    <property type="entry name" value="TSP1_rpt_sf"/>
</dbReference>
<dbReference type="InterPro" id="IPR002172">
    <property type="entry name" value="LDrepeatLR_classA_rpt"/>
</dbReference>
<dbReference type="CDD" id="cd00112">
    <property type="entry name" value="LDLa"/>
    <property type="match status" value="1"/>
</dbReference>
<keyword evidence="5" id="KW-0245">EGF-like domain</keyword>
<dbReference type="Gene3D" id="4.10.400.10">
    <property type="entry name" value="Low-density Lipoprotein Receptor"/>
    <property type="match status" value="1"/>
</dbReference>
<dbReference type="SMART" id="SM00209">
    <property type="entry name" value="TSP1"/>
    <property type="match status" value="2"/>
</dbReference>
<dbReference type="Ensembl" id="ENSVKKT00000014861.1">
    <property type="protein sequence ID" value="ENSVKKP00000014508.1"/>
    <property type="gene ID" value="ENSVKKG00000009980.1"/>
</dbReference>
<dbReference type="InterPro" id="IPR036055">
    <property type="entry name" value="LDL_receptor-like_sf"/>
</dbReference>
<evidence type="ECO:0000256" key="7">
    <source>
        <dbReference type="ARBA" id="ARBA00022588"/>
    </source>
</evidence>
<dbReference type="SMART" id="SM00057">
    <property type="entry name" value="FIMAC"/>
    <property type="match status" value="2"/>
</dbReference>
<evidence type="ECO:0000256" key="20">
    <source>
        <dbReference type="ARBA" id="ARBA00093281"/>
    </source>
</evidence>
<evidence type="ECO:0000256" key="5">
    <source>
        <dbReference type="ARBA" id="ARBA00022536"/>
    </source>
</evidence>
<dbReference type="SMART" id="SM00192">
    <property type="entry name" value="LDLa"/>
    <property type="match status" value="1"/>
</dbReference>
<dbReference type="GO" id="GO:0005579">
    <property type="term" value="C:membrane attack complex"/>
    <property type="evidence" value="ECO:0007669"/>
    <property type="project" value="UniProtKB-KW"/>
</dbReference>
<dbReference type="InterPro" id="IPR040729">
    <property type="entry name" value="Kazal_3"/>
</dbReference>
<dbReference type="InterPro" id="IPR023415">
    <property type="entry name" value="LDLR_class-A_CS"/>
</dbReference>
<evidence type="ECO:0000256" key="4">
    <source>
        <dbReference type="ARBA" id="ARBA00022525"/>
    </source>
</evidence>
<evidence type="ECO:0000256" key="25">
    <source>
        <dbReference type="SAM" id="SignalP"/>
    </source>
</evidence>
<comment type="similarity">
    <text evidence="3">Belongs to the complement C6/C7/C8/C9 family.</text>
</comment>
<keyword evidence="6" id="KW-1052">Target cell membrane</keyword>
<dbReference type="Pfam" id="PF21330">
    <property type="entry name" value="Kazal_C7"/>
    <property type="match status" value="1"/>
</dbReference>
<dbReference type="SMART" id="SM00457">
    <property type="entry name" value="MACPF"/>
    <property type="match status" value="1"/>
</dbReference>
<evidence type="ECO:0000256" key="21">
    <source>
        <dbReference type="ARBA" id="ARBA00093478"/>
    </source>
</evidence>
<dbReference type="InterPro" id="IPR000436">
    <property type="entry name" value="Sushi_SCR_CCP_dom"/>
</dbReference>
<evidence type="ECO:0000256" key="11">
    <source>
        <dbReference type="ARBA" id="ARBA00022852"/>
    </source>
</evidence>
<keyword evidence="8 23" id="KW-0768">Sushi</keyword>
<keyword evidence="14" id="KW-0473">Membrane attack complex</keyword>
<evidence type="ECO:0000256" key="16">
    <source>
        <dbReference type="ARBA" id="ARBA00023157"/>
    </source>
</evidence>
<evidence type="ECO:0000256" key="9">
    <source>
        <dbReference type="ARBA" id="ARBA00022729"/>
    </source>
</evidence>
<evidence type="ECO:0000256" key="10">
    <source>
        <dbReference type="ARBA" id="ARBA00022737"/>
    </source>
</evidence>
<evidence type="ECO:0000256" key="13">
    <source>
        <dbReference type="ARBA" id="ARBA00022875"/>
    </source>
</evidence>
<dbReference type="PROSITE" id="PS51412">
    <property type="entry name" value="MACPF_2"/>
    <property type="match status" value="1"/>
</dbReference>
<keyword evidence="29" id="KW-1185">Reference proteome</keyword>
<keyword evidence="10" id="KW-0677">Repeat</keyword>
<dbReference type="PROSITE" id="PS00279">
    <property type="entry name" value="MACPF_1"/>
    <property type="match status" value="1"/>
</dbReference>
<dbReference type="SMART" id="SM00032">
    <property type="entry name" value="CCP"/>
    <property type="match status" value="2"/>
</dbReference>
<dbReference type="Pfam" id="PF00057">
    <property type="entry name" value="Ldl_recept_a"/>
    <property type="match status" value="1"/>
</dbReference>
<keyword evidence="4" id="KW-0964">Secreted</keyword>
<dbReference type="PROSITE" id="PS01209">
    <property type="entry name" value="LDLRA_1"/>
    <property type="match status" value="1"/>
</dbReference>
<dbReference type="OMA" id="CQNGGQP"/>
<dbReference type="SUPFAM" id="SSF82895">
    <property type="entry name" value="TSP-1 type 1 repeat"/>
    <property type="match status" value="2"/>
</dbReference>
<dbReference type="Pfam" id="PF21284">
    <property type="entry name" value="C7_FIM2_N"/>
    <property type="match status" value="1"/>
</dbReference>
<dbReference type="AlphaFoldDB" id="A0A8D2KZJ4"/>
<dbReference type="PANTHER" id="PTHR45742:SF2">
    <property type="entry name" value="COMPLEMENT COMPONENT C7"/>
    <property type="match status" value="1"/>
</dbReference>
<dbReference type="Pfam" id="PF00084">
    <property type="entry name" value="Sushi"/>
    <property type="match status" value="1"/>
</dbReference>
<dbReference type="InterPro" id="IPR020864">
    <property type="entry name" value="MACPF"/>
</dbReference>
<comment type="function">
    <text evidence="20">Component of the membrane attack complex (MAC), a multiprotein complex activated by the complement cascade, which inserts into a target cell membrane and forms a pore, leading to target cell membrane rupture and cell lysis. The MAC is initiated by proteolytic cleavage of C5 into complement C5b in response to the classical, alternative, lectin and GZMK complement pathways. The complement pathways consist in a cascade of proteins that leads to phagocytosis and breakdown of pathogens and signaling that strengthens the adaptive immune system. C7 serves as a membrane anchor. During MAC assembly, associates with C5b and C6 to form the C5b-7 complex, a key lipophilic precursor of the MAC complex, which associates with the outer leaflet and reduces the energy for membrane bending.</text>
</comment>
<evidence type="ECO:0000256" key="15">
    <source>
        <dbReference type="ARBA" id="ARBA00023136"/>
    </source>
</evidence>
<sequence length="851" mass="93972">MLEIFLLLEIVGSFPAFSRPSSQVHCSWNPFGPWSECDGCTKTQIRRRTIGAYGQFGGPPCSGASFETRPCVPTRGCPTEEGCGDRFRCSSGQCISKHLVCNGDHDCEEDGADEDRCEEVKIVCENIKPPLKPPPNVELTGTGFDALTGETKAGIIHTKSFGGQCRKVYSGDQRRPYRLSDSVLSYTFQVKIQNDFSTEFYNSSWAYMKYTETRVTANDFHNFHPSNYKENHSKSNHLIVIENSVEVAQFINNRPEFLTLAEPFWKELANLPPYYEYNAYRRLIEHFGTHFLQSGSLGGYYKLLFHVSTDSAKAKGVSVIDMHKCSSSSKNFLFVKTKKVECEKVDELLRQSSGTASTQIKADPFVEGGGPGEVSGLVYLDVQNPVANSERYSRWARSVTLFPKVIKRKLTPLYELVKEVPCASVKRLHLKHAIEEYLSENDPCRCRPCQNGGQPVIVGTQCLCICKPYTFGSACELGTLVQDQPGVIDGSWSCWSSWSPCTAGRKSRQRSCNNPSPSGGGRSCIGEAVQNRQCEDEELQYFRSIEPHCFDMSAFATESCPPPPPLENGYVQDADSSYPVGKSISYTCNNGYALVGNQIATCSEGFKWTMGQIRCQKTACVLPVLGGGLIADPLKPSYQIGEKIHLSCPDSMQLEGAALLLCEPTLRWSPNSNDIQCRRRDVISATEPTRIECQPWEKVQETRCVCKMPYECGSSLELCATDQRTKKSTLLTVCKLHALECMGRQYTLAGRENCRTPAAAERTCGSCQMWETCDRQTNRCTCGEPGGCSSAGISICVDVEGSSGHQTMTECEAAILKCQGLSFTVVSIRPCGGQSPLDTPVGGQVLQHVVQ</sequence>
<dbReference type="PROSITE" id="PS50092">
    <property type="entry name" value="TSP1"/>
    <property type="match status" value="2"/>
</dbReference>